<feature type="non-terminal residue" evidence="3">
    <location>
        <position position="1"/>
    </location>
</feature>
<feature type="non-terminal residue" evidence="3">
    <location>
        <position position="241"/>
    </location>
</feature>
<gene>
    <name evidence="3" type="ORF">METZ01_LOCUS345241</name>
</gene>
<protein>
    <recommendedName>
        <fullName evidence="2">TauD/TfdA-like domain-containing protein</fullName>
    </recommendedName>
</protein>
<organism evidence="3">
    <name type="scientific">marine metagenome</name>
    <dbReference type="NCBI Taxonomy" id="408172"/>
    <lineage>
        <taxon>unclassified sequences</taxon>
        <taxon>metagenomes</taxon>
        <taxon>ecological metagenomes</taxon>
    </lineage>
</organism>
<reference evidence="3" key="1">
    <citation type="submission" date="2018-05" db="EMBL/GenBank/DDBJ databases">
        <authorList>
            <person name="Lanie J.A."/>
            <person name="Ng W.-L."/>
            <person name="Kazmierczak K.M."/>
            <person name="Andrzejewski T.M."/>
            <person name="Davidsen T.M."/>
            <person name="Wayne K.J."/>
            <person name="Tettelin H."/>
            <person name="Glass J.I."/>
            <person name="Rusch D."/>
            <person name="Podicherti R."/>
            <person name="Tsui H.-C.T."/>
            <person name="Winkler M.E."/>
        </authorList>
    </citation>
    <scope>NUCLEOTIDE SEQUENCE</scope>
</reference>
<dbReference type="EMBL" id="UINC01118923">
    <property type="protein sequence ID" value="SVC92387.1"/>
    <property type="molecule type" value="Genomic_DNA"/>
</dbReference>
<proteinExistence type="predicted"/>
<dbReference type="InterPro" id="IPR042098">
    <property type="entry name" value="TauD-like_sf"/>
</dbReference>
<dbReference type="InterPro" id="IPR003819">
    <property type="entry name" value="TauD/TfdA-like"/>
</dbReference>
<keyword evidence="1" id="KW-0560">Oxidoreductase</keyword>
<dbReference type="GO" id="GO:0016491">
    <property type="term" value="F:oxidoreductase activity"/>
    <property type="evidence" value="ECO:0007669"/>
    <property type="project" value="UniProtKB-KW"/>
</dbReference>
<sequence length="241" mass="26425">VQSIHEVGGPSAWKGSDIQGSPDWIVELADRQVHELLEALSAIEADGLDFFEVNRENFVLPTLGPLLESILVELLNGRGFVLAQGVPVEGLTERQIELMYWGLGQHIGIPLPQGAAGTDLFAHVRDEGADRNADYGGALLNKHHEALPFHTDSSDIVGLLCINPAMDGGASTIVSAAAVHDEFLRRRPDLSDVTYEQWWFDRRRGQGDDSFAQCPIFAVNDKGKLFTFYGPDLFKTATRGE</sequence>
<accession>A0A382R5C2</accession>
<feature type="domain" description="TauD/TfdA-like" evidence="2">
    <location>
        <begin position="53"/>
        <end position="211"/>
    </location>
</feature>
<dbReference type="Pfam" id="PF02668">
    <property type="entry name" value="TauD"/>
    <property type="match status" value="1"/>
</dbReference>
<evidence type="ECO:0000313" key="3">
    <source>
        <dbReference type="EMBL" id="SVC92387.1"/>
    </source>
</evidence>
<dbReference type="SUPFAM" id="SSF51197">
    <property type="entry name" value="Clavaminate synthase-like"/>
    <property type="match status" value="1"/>
</dbReference>
<dbReference type="AlphaFoldDB" id="A0A382R5C2"/>
<dbReference type="Gene3D" id="3.60.130.10">
    <property type="entry name" value="Clavaminate synthase-like"/>
    <property type="match status" value="1"/>
</dbReference>
<name>A0A382R5C2_9ZZZZ</name>
<evidence type="ECO:0000256" key="1">
    <source>
        <dbReference type="ARBA" id="ARBA00023002"/>
    </source>
</evidence>
<evidence type="ECO:0000259" key="2">
    <source>
        <dbReference type="Pfam" id="PF02668"/>
    </source>
</evidence>